<dbReference type="Proteomes" id="UP001187192">
    <property type="component" value="Unassembled WGS sequence"/>
</dbReference>
<dbReference type="AlphaFoldDB" id="A0AA87ZQX5"/>
<sequence>MVRVLAEASPWQENGRCGKEQSRNKIVSSGAWSSHTGEVLQQLGFGNSVSPDNVVRFITEVVSSPSELVVYPSGMSLDGVLVSLELLLCGVSSGHSTTES</sequence>
<reference evidence="2" key="1">
    <citation type="submission" date="2023-07" db="EMBL/GenBank/DDBJ databases">
        <title>draft genome sequence of fig (Ficus carica).</title>
        <authorList>
            <person name="Takahashi T."/>
            <person name="Nishimura K."/>
        </authorList>
    </citation>
    <scope>NUCLEOTIDE SEQUENCE</scope>
</reference>
<proteinExistence type="predicted"/>
<accession>A0AA87ZQX5</accession>
<evidence type="ECO:0000313" key="3">
    <source>
        <dbReference type="Proteomes" id="UP001187192"/>
    </source>
</evidence>
<keyword evidence="3" id="KW-1185">Reference proteome</keyword>
<organism evidence="2 3">
    <name type="scientific">Ficus carica</name>
    <name type="common">Common fig</name>
    <dbReference type="NCBI Taxonomy" id="3494"/>
    <lineage>
        <taxon>Eukaryota</taxon>
        <taxon>Viridiplantae</taxon>
        <taxon>Streptophyta</taxon>
        <taxon>Embryophyta</taxon>
        <taxon>Tracheophyta</taxon>
        <taxon>Spermatophyta</taxon>
        <taxon>Magnoliopsida</taxon>
        <taxon>eudicotyledons</taxon>
        <taxon>Gunneridae</taxon>
        <taxon>Pentapetalae</taxon>
        <taxon>rosids</taxon>
        <taxon>fabids</taxon>
        <taxon>Rosales</taxon>
        <taxon>Moraceae</taxon>
        <taxon>Ficeae</taxon>
        <taxon>Ficus</taxon>
    </lineage>
</organism>
<evidence type="ECO:0000256" key="1">
    <source>
        <dbReference type="SAM" id="MobiDB-lite"/>
    </source>
</evidence>
<comment type="caution">
    <text evidence="2">The sequence shown here is derived from an EMBL/GenBank/DDBJ whole genome shotgun (WGS) entry which is preliminary data.</text>
</comment>
<protein>
    <submittedName>
        <fullName evidence="2">Uncharacterized protein</fullName>
    </submittedName>
</protein>
<gene>
    <name evidence="2" type="ORF">TIFTF001_007814</name>
</gene>
<feature type="region of interest" description="Disordered" evidence="1">
    <location>
        <begin position="1"/>
        <end position="20"/>
    </location>
</feature>
<name>A0AA87ZQX5_FICCA</name>
<dbReference type="EMBL" id="BTGU01000008">
    <property type="protein sequence ID" value="GMN38582.1"/>
    <property type="molecule type" value="Genomic_DNA"/>
</dbReference>
<evidence type="ECO:0000313" key="2">
    <source>
        <dbReference type="EMBL" id="GMN38582.1"/>
    </source>
</evidence>